<feature type="domain" description="GYF" evidence="2">
    <location>
        <begin position="304"/>
        <end position="351"/>
    </location>
</feature>
<proteinExistence type="predicted"/>
<accession>A0A2S7T2A4</accession>
<evidence type="ECO:0000259" key="1">
    <source>
        <dbReference type="Pfam" id="PF13421"/>
    </source>
</evidence>
<organism evidence="3 4">
    <name type="scientific">Flavipsychrobacter stenotrophus</name>
    <dbReference type="NCBI Taxonomy" id="2077091"/>
    <lineage>
        <taxon>Bacteria</taxon>
        <taxon>Pseudomonadati</taxon>
        <taxon>Bacteroidota</taxon>
        <taxon>Chitinophagia</taxon>
        <taxon>Chitinophagales</taxon>
        <taxon>Chitinophagaceae</taxon>
        <taxon>Flavipsychrobacter</taxon>
    </lineage>
</organism>
<name>A0A2S7T2A4_9BACT</name>
<evidence type="ECO:0000259" key="2">
    <source>
        <dbReference type="Pfam" id="PF14237"/>
    </source>
</evidence>
<reference evidence="3 4" key="1">
    <citation type="submission" date="2018-01" db="EMBL/GenBank/DDBJ databases">
        <title>A novel member of the phylum Bacteroidetes isolated from glacier ice.</title>
        <authorList>
            <person name="Liu Q."/>
            <person name="Xin Y.-H."/>
        </authorList>
    </citation>
    <scope>NUCLEOTIDE SEQUENCE [LARGE SCALE GENOMIC DNA]</scope>
    <source>
        <strain evidence="3 4">RB1R16</strain>
    </source>
</reference>
<protein>
    <submittedName>
        <fullName evidence="3">Antifreeze protein</fullName>
    </submittedName>
</protein>
<feature type="domain" description="SPFH" evidence="1">
    <location>
        <begin position="26"/>
        <end position="233"/>
    </location>
</feature>
<dbReference type="SUPFAM" id="SSF117892">
    <property type="entry name" value="Band 7/SPFH domain"/>
    <property type="match status" value="1"/>
</dbReference>
<keyword evidence="4" id="KW-1185">Reference proteome</keyword>
<dbReference type="InterPro" id="IPR025640">
    <property type="entry name" value="GYF_2"/>
</dbReference>
<dbReference type="InterPro" id="IPR033880">
    <property type="entry name" value="SPFH_YdjI"/>
</dbReference>
<dbReference type="InterPro" id="IPR036013">
    <property type="entry name" value="Band_7/SPFH_dom_sf"/>
</dbReference>
<dbReference type="Pfam" id="PF14237">
    <property type="entry name" value="GYF_2"/>
    <property type="match status" value="1"/>
</dbReference>
<gene>
    <name evidence="3" type="ORF">CJD36_004760</name>
</gene>
<dbReference type="PANTHER" id="PTHR37826:SF2">
    <property type="entry name" value="ZINC-RIBBON DOMAIN-CONTAINING PROTEIN"/>
    <property type="match status" value="1"/>
</dbReference>
<evidence type="ECO:0000313" key="4">
    <source>
        <dbReference type="Proteomes" id="UP000239872"/>
    </source>
</evidence>
<dbReference type="AlphaFoldDB" id="A0A2S7T2A4"/>
<dbReference type="EMBL" id="PPSL01000001">
    <property type="protein sequence ID" value="PQJ13058.1"/>
    <property type="molecule type" value="Genomic_DNA"/>
</dbReference>
<dbReference type="Proteomes" id="UP000239872">
    <property type="component" value="Unassembled WGS sequence"/>
</dbReference>
<dbReference type="Gene3D" id="3.30.479.30">
    <property type="entry name" value="Band 7 domain"/>
    <property type="match status" value="1"/>
</dbReference>
<dbReference type="CDD" id="cd03408">
    <property type="entry name" value="SPFH_like_u1"/>
    <property type="match status" value="1"/>
</dbReference>
<sequence>MGIFDKLRNEFIDIIDWPDQDAETLVWKFPRYQNEIKMNAKLTVREAQQAVFINEGKIADVFQPGMYTLQTQNMPILATLKGWKYGFDSPFKADVLFVSTRQAIDQKWGTKNAITLSDDRFGMIELRAFGTYAFRVTDAGKFIKEIAGIEQEYTTEEIGGQLKSIIATRFTAAAANDIPIEKFASNLESLSAIILEKLNADFDDYGLKITKFMVENVSMPEELKKEIFEYSRLNKVDMQQLAQLKSAKSIEIAAANEGIAGMGAGFGAGLSVGNMMANSLSQASSATQPQSSSTPPPLPTPVQYFTGIDGKQAGPYDFNQIIQIIQNGTIRRETMIWKTGMAAWATAESISDIGTHFNNVPPPLG</sequence>
<dbReference type="RefSeq" id="WP_105037942.1">
    <property type="nucleotide sequence ID" value="NZ_PPSL01000001.1"/>
</dbReference>
<dbReference type="Pfam" id="PF13421">
    <property type="entry name" value="Band_7_1"/>
    <property type="match status" value="1"/>
</dbReference>
<comment type="caution">
    <text evidence="3">The sequence shown here is derived from an EMBL/GenBank/DDBJ whole genome shotgun (WGS) entry which is preliminary data.</text>
</comment>
<dbReference type="PANTHER" id="PTHR37826">
    <property type="entry name" value="FLOTILLIN BAND_7_5 DOMAIN PROTEIN"/>
    <property type="match status" value="1"/>
</dbReference>
<dbReference type="OrthoDB" id="9764015at2"/>
<evidence type="ECO:0000313" key="3">
    <source>
        <dbReference type="EMBL" id="PQJ13058.1"/>
    </source>
</evidence>